<evidence type="ECO:0000259" key="15">
    <source>
        <dbReference type="PROSITE" id="PS50944"/>
    </source>
</evidence>
<evidence type="ECO:0000256" key="10">
    <source>
        <dbReference type="ARBA" id="ARBA00023159"/>
    </source>
</evidence>
<dbReference type="Pfam" id="PF02742">
    <property type="entry name" value="Fe_dep_repr_C"/>
    <property type="match status" value="1"/>
</dbReference>
<keyword evidence="7" id="KW-0408">Iron</keyword>
<dbReference type="GO" id="GO:0005737">
    <property type="term" value="C:cytoplasm"/>
    <property type="evidence" value="ECO:0007669"/>
    <property type="project" value="UniProtKB-SubCell"/>
</dbReference>
<name>A0A368KUR5_9BACT</name>
<dbReference type="Gene3D" id="1.10.10.10">
    <property type="entry name" value="Winged helix-like DNA-binding domain superfamily/Winged helix DNA-binding domain"/>
    <property type="match status" value="1"/>
</dbReference>
<dbReference type="GO" id="GO:0046914">
    <property type="term" value="F:transition metal ion binding"/>
    <property type="evidence" value="ECO:0007669"/>
    <property type="project" value="InterPro"/>
</dbReference>
<dbReference type="SUPFAM" id="SSF50037">
    <property type="entry name" value="C-terminal domain of transcriptional repressors"/>
    <property type="match status" value="1"/>
</dbReference>
<dbReference type="InterPro" id="IPR036388">
    <property type="entry name" value="WH-like_DNA-bd_sf"/>
</dbReference>
<dbReference type="EMBL" id="QPEX01000010">
    <property type="protein sequence ID" value="RCS54170.1"/>
    <property type="molecule type" value="Genomic_DNA"/>
</dbReference>
<sequence length="220" mass="24406">MPSLTIQNYVKEIYQIAMQGPDKAASTGEIAAALKVSPGTVTSMLKTLSETGLASYTKYEGVRLTESGRKLALRVLRRHRLIELFLVHTLDLAWDEVHEEAENMEHAVSDLLVDRIDQFLGYPASDPHGDPIPTSDGKIRTEEGVKLTEWEAGKAFRLIRVMDQSPDFLRYLTEETLQPGCEAKLIANRPEAGILMIEIQDRVTALGIEAAEKLMVTAVS</sequence>
<dbReference type="SMART" id="SM00899">
    <property type="entry name" value="FeoA"/>
    <property type="match status" value="1"/>
</dbReference>
<evidence type="ECO:0000256" key="14">
    <source>
        <dbReference type="ARBA" id="ARBA00032593"/>
    </source>
</evidence>
<dbReference type="InterPro" id="IPR050536">
    <property type="entry name" value="DtxR_MntR_Metal-Reg"/>
</dbReference>
<evidence type="ECO:0000313" key="16">
    <source>
        <dbReference type="EMBL" id="RCS54170.1"/>
    </source>
</evidence>
<keyword evidence="6" id="KW-0678">Repressor</keyword>
<dbReference type="PROSITE" id="PS50944">
    <property type="entry name" value="HTH_DTXR"/>
    <property type="match status" value="1"/>
</dbReference>
<comment type="subunit">
    <text evidence="3">Homodimer.</text>
</comment>
<dbReference type="InterPro" id="IPR001367">
    <property type="entry name" value="Fe_dep_repressor"/>
</dbReference>
<dbReference type="GO" id="GO:0003700">
    <property type="term" value="F:DNA-binding transcription factor activity"/>
    <property type="evidence" value="ECO:0007669"/>
    <property type="project" value="InterPro"/>
</dbReference>
<dbReference type="FunFam" id="1.10.60.10:FF:000004">
    <property type="entry name" value="DtxR family transcriptional regulator"/>
    <property type="match status" value="1"/>
</dbReference>
<dbReference type="InterPro" id="IPR008988">
    <property type="entry name" value="Transcriptional_repressor_C"/>
</dbReference>
<dbReference type="Proteomes" id="UP000253562">
    <property type="component" value="Unassembled WGS sequence"/>
</dbReference>
<dbReference type="Pfam" id="PF04023">
    <property type="entry name" value="FeoA"/>
    <property type="match status" value="1"/>
</dbReference>
<dbReference type="SMART" id="SM00529">
    <property type="entry name" value="HTH_DTXR"/>
    <property type="match status" value="1"/>
</dbReference>
<evidence type="ECO:0000256" key="9">
    <source>
        <dbReference type="ARBA" id="ARBA00023125"/>
    </source>
</evidence>
<dbReference type="SUPFAM" id="SSF46785">
    <property type="entry name" value="Winged helix' DNA-binding domain"/>
    <property type="match status" value="1"/>
</dbReference>
<dbReference type="OrthoDB" id="9791355at2"/>
<keyword evidence="8" id="KW-0805">Transcription regulation</keyword>
<feature type="domain" description="HTH dtxR-type" evidence="15">
    <location>
        <begin position="1"/>
        <end position="65"/>
    </location>
</feature>
<evidence type="ECO:0000256" key="2">
    <source>
        <dbReference type="ARBA" id="ARBA00007871"/>
    </source>
</evidence>
<reference evidence="16 17" key="1">
    <citation type="submission" date="2018-07" db="EMBL/GenBank/DDBJ databases">
        <title>Comparative genomes isolates from brazilian mangrove.</title>
        <authorList>
            <person name="De Araujo J.E."/>
            <person name="Taketani R.G."/>
            <person name="Silva M.C.P."/>
            <person name="Lourenco M.V."/>
            <person name="Oliveira V.M."/>
            <person name="Andreote F.D."/>
        </authorList>
    </citation>
    <scope>NUCLEOTIDE SEQUENCE [LARGE SCALE GENOMIC DNA]</scope>
    <source>
        <strain evidence="16 17">HEX PRIS-MGV</strain>
    </source>
</reference>
<keyword evidence="12" id="KW-0464">Manganese</keyword>
<evidence type="ECO:0000256" key="11">
    <source>
        <dbReference type="ARBA" id="ARBA00023163"/>
    </source>
</evidence>
<dbReference type="PANTHER" id="PTHR33238:SF11">
    <property type="entry name" value="TRANSCRIPTIONAL REGULATOR MNTR"/>
    <property type="match status" value="1"/>
</dbReference>
<evidence type="ECO:0000256" key="13">
    <source>
        <dbReference type="ARBA" id="ARBA00025185"/>
    </source>
</evidence>
<keyword evidence="9" id="KW-0238">DNA-binding</keyword>
<gene>
    <name evidence="16" type="ORF">DTL42_03200</name>
</gene>
<dbReference type="GO" id="GO:0003677">
    <property type="term" value="F:DNA binding"/>
    <property type="evidence" value="ECO:0007669"/>
    <property type="project" value="UniProtKB-KW"/>
</dbReference>
<dbReference type="InterPro" id="IPR038157">
    <property type="entry name" value="FeoA_core_dom"/>
</dbReference>
<dbReference type="SUPFAM" id="SSF47979">
    <property type="entry name" value="Iron-dependent repressor protein, dimerization domain"/>
    <property type="match status" value="1"/>
</dbReference>
<dbReference type="PANTHER" id="PTHR33238">
    <property type="entry name" value="IRON (METAL) DEPENDENT REPRESSOR, DTXR FAMILY"/>
    <property type="match status" value="1"/>
</dbReference>
<evidence type="ECO:0000313" key="17">
    <source>
        <dbReference type="Proteomes" id="UP000253562"/>
    </source>
</evidence>
<dbReference type="InterPro" id="IPR022689">
    <property type="entry name" value="Iron_dep_repressor"/>
</dbReference>
<comment type="caution">
    <text evidence="16">The sequence shown here is derived from an EMBL/GenBank/DDBJ whole genome shotgun (WGS) entry which is preliminary data.</text>
</comment>
<keyword evidence="11" id="KW-0804">Transcription</keyword>
<accession>A0A368KUR5</accession>
<keyword evidence="5" id="KW-0963">Cytoplasm</keyword>
<evidence type="ECO:0000256" key="7">
    <source>
        <dbReference type="ARBA" id="ARBA00023004"/>
    </source>
</evidence>
<evidence type="ECO:0000256" key="8">
    <source>
        <dbReference type="ARBA" id="ARBA00023015"/>
    </source>
</evidence>
<proteinExistence type="inferred from homology"/>
<dbReference type="Gene3D" id="2.30.30.90">
    <property type="match status" value="1"/>
</dbReference>
<evidence type="ECO:0000256" key="4">
    <source>
        <dbReference type="ARBA" id="ARBA00022386"/>
    </source>
</evidence>
<evidence type="ECO:0000256" key="1">
    <source>
        <dbReference type="ARBA" id="ARBA00004496"/>
    </source>
</evidence>
<evidence type="ECO:0000256" key="6">
    <source>
        <dbReference type="ARBA" id="ARBA00022491"/>
    </source>
</evidence>
<comment type="similarity">
    <text evidence="2">Belongs to the DtxR/MntR family.</text>
</comment>
<dbReference type="Pfam" id="PF01325">
    <property type="entry name" value="Fe_dep_repress"/>
    <property type="match status" value="1"/>
</dbReference>
<comment type="subcellular location">
    <subcellularLocation>
        <location evidence="1">Cytoplasm</location>
    </subcellularLocation>
</comment>
<dbReference type="InterPro" id="IPR022687">
    <property type="entry name" value="HTH_DTXR"/>
</dbReference>
<protein>
    <recommendedName>
        <fullName evidence="4">Transcriptional regulator MntR</fullName>
    </recommendedName>
    <alternativeName>
        <fullName evidence="14">Manganese transport regulator</fullName>
    </alternativeName>
</protein>
<dbReference type="InterPro" id="IPR007167">
    <property type="entry name" value="Fe-transptr_FeoA-like"/>
</dbReference>
<dbReference type="Gene3D" id="1.10.60.10">
    <property type="entry name" value="Iron dependent repressor, metal binding and dimerisation domain"/>
    <property type="match status" value="1"/>
</dbReference>
<evidence type="ECO:0000256" key="3">
    <source>
        <dbReference type="ARBA" id="ARBA00011738"/>
    </source>
</evidence>
<organism evidence="16 17">
    <name type="scientific">Bremerella cremea</name>
    <dbReference type="NCBI Taxonomy" id="1031537"/>
    <lineage>
        <taxon>Bacteria</taxon>
        <taxon>Pseudomonadati</taxon>
        <taxon>Planctomycetota</taxon>
        <taxon>Planctomycetia</taxon>
        <taxon>Pirellulales</taxon>
        <taxon>Pirellulaceae</taxon>
        <taxon>Bremerella</taxon>
    </lineage>
</organism>
<dbReference type="InterPro" id="IPR036421">
    <property type="entry name" value="Fe_dep_repressor_sf"/>
</dbReference>
<evidence type="ECO:0000256" key="12">
    <source>
        <dbReference type="ARBA" id="ARBA00023211"/>
    </source>
</evidence>
<evidence type="ECO:0000256" key="5">
    <source>
        <dbReference type="ARBA" id="ARBA00022490"/>
    </source>
</evidence>
<dbReference type="RefSeq" id="WP_114367236.1">
    <property type="nucleotide sequence ID" value="NZ_QPEX01000010.1"/>
</dbReference>
<dbReference type="InterPro" id="IPR036390">
    <property type="entry name" value="WH_DNA-bd_sf"/>
</dbReference>
<dbReference type="GO" id="GO:0046983">
    <property type="term" value="F:protein dimerization activity"/>
    <property type="evidence" value="ECO:0007669"/>
    <property type="project" value="InterPro"/>
</dbReference>
<keyword evidence="10" id="KW-0010">Activator</keyword>
<dbReference type="AlphaFoldDB" id="A0A368KUR5"/>
<comment type="function">
    <text evidence="13">In the presence of manganese, represses expression of mntH and mntS. Up-regulates expression of mntP.</text>
</comment>